<evidence type="ECO:0000313" key="2">
    <source>
        <dbReference type="Proteomes" id="UP000324091"/>
    </source>
</evidence>
<proteinExistence type="predicted"/>
<sequence length="214" mass="22922">MKEHSGAKTAMWDEWMNVFGNLGSATRGCDSRGSSHVPLPSPLTSSSKHACWVPAEVCCLSSTVFVLRLTKGGSSDRLLSLSLSLHSSEEVLQEQPIFCSLKQKQQKATAMTTHTLTVMNRSIHCSSLMEKEESPASPPPQPRLAQVGGRILTVVCAYGPNSNSAYPPFLESLEEVLEGAPSGGSLVLLGDFNAHVDSDSVTWRGVIGKTVPLI</sequence>
<dbReference type="InterPro" id="IPR036691">
    <property type="entry name" value="Endo/exonu/phosph_ase_sf"/>
</dbReference>
<name>A0A5C6MHX8_9TELE</name>
<dbReference type="AlphaFoldDB" id="A0A5C6MHX8"/>
<accession>A0A5C6MHX8</accession>
<keyword evidence="2" id="KW-1185">Reference proteome</keyword>
<reference evidence="1 2" key="1">
    <citation type="submission" date="2019-04" db="EMBL/GenBank/DDBJ databases">
        <title>Chromosome genome assembly for Takifugu flavidus.</title>
        <authorList>
            <person name="Xiao S."/>
        </authorList>
    </citation>
    <scope>NUCLEOTIDE SEQUENCE [LARGE SCALE GENOMIC DNA]</scope>
    <source>
        <strain evidence="1">HTHZ2018</strain>
        <tissue evidence="1">Muscle</tissue>
    </source>
</reference>
<protein>
    <recommendedName>
        <fullName evidence="3">Endonuclease/exonuclease/phosphatase domain-containing protein</fullName>
    </recommendedName>
</protein>
<dbReference type="Gene3D" id="3.60.10.10">
    <property type="entry name" value="Endonuclease/exonuclease/phosphatase"/>
    <property type="match status" value="1"/>
</dbReference>
<evidence type="ECO:0008006" key="3">
    <source>
        <dbReference type="Google" id="ProtNLM"/>
    </source>
</evidence>
<comment type="caution">
    <text evidence="1">The sequence shown here is derived from an EMBL/GenBank/DDBJ whole genome shotgun (WGS) entry which is preliminary data.</text>
</comment>
<evidence type="ECO:0000313" key="1">
    <source>
        <dbReference type="EMBL" id="TWW54145.1"/>
    </source>
</evidence>
<dbReference type="SUPFAM" id="SSF56219">
    <property type="entry name" value="DNase I-like"/>
    <property type="match status" value="1"/>
</dbReference>
<dbReference type="EMBL" id="RHFK02000386">
    <property type="protein sequence ID" value="TWW54145.1"/>
    <property type="molecule type" value="Genomic_DNA"/>
</dbReference>
<organism evidence="1 2">
    <name type="scientific">Takifugu flavidus</name>
    <name type="common">sansaifugu</name>
    <dbReference type="NCBI Taxonomy" id="433684"/>
    <lineage>
        <taxon>Eukaryota</taxon>
        <taxon>Metazoa</taxon>
        <taxon>Chordata</taxon>
        <taxon>Craniata</taxon>
        <taxon>Vertebrata</taxon>
        <taxon>Euteleostomi</taxon>
        <taxon>Actinopterygii</taxon>
        <taxon>Neopterygii</taxon>
        <taxon>Teleostei</taxon>
        <taxon>Neoteleostei</taxon>
        <taxon>Acanthomorphata</taxon>
        <taxon>Eupercaria</taxon>
        <taxon>Tetraodontiformes</taxon>
        <taxon>Tetradontoidea</taxon>
        <taxon>Tetraodontidae</taxon>
        <taxon>Takifugu</taxon>
    </lineage>
</organism>
<dbReference type="Proteomes" id="UP000324091">
    <property type="component" value="Unassembled WGS sequence"/>
</dbReference>
<gene>
    <name evidence="1" type="ORF">D4764_0165660</name>
</gene>